<feature type="compositionally biased region" description="Pro residues" evidence="1">
    <location>
        <begin position="19"/>
        <end position="32"/>
    </location>
</feature>
<name>A0ABP3ZQ59_9PSEU</name>
<keyword evidence="2" id="KW-0472">Membrane</keyword>
<organism evidence="3 4">
    <name type="scientific">Pseudonocardia zijingensis</name>
    <dbReference type="NCBI Taxonomy" id="153376"/>
    <lineage>
        <taxon>Bacteria</taxon>
        <taxon>Bacillati</taxon>
        <taxon>Actinomycetota</taxon>
        <taxon>Actinomycetes</taxon>
        <taxon>Pseudonocardiales</taxon>
        <taxon>Pseudonocardiaceae</taxon>
        <taxon>Pseudonocardia</taxon>
    </lineage>
</organism>
<keyword evidence="4" id="KW-1185">Reference proteome</keyword>
<gene>
    <name evidence="3" type="ORF">GCM10009559_10070</name>
</gene>
<feature type="transmembrane region" description="Helical" evidence="2">
    <location>
        <begin position="55"/>
        <end position="76"/>
    </location>
</feature>
<dbReference type="EMBL" id="BAAAHP010000027">
    <property type="protein sequence ID" value="GAA0925316.1"/>
    <property type="molecule type" value="Genomic_DNA"/>
</dbReference>
<sequence length="80" mass="9083">MPPDGTPAERRLHEEIPRPRPPGWPPGPPPRPRIVDEPGILGLSRLTRGRFGSRLFNLFFVLVFVVILVQMVSAILEHPW</sequence>
<feature type="region of interest" description="Disordered" evidence="1">
    <location>
        <begin position="1"/>
        <end position="32"/>
    </location>
</feature>
<keyword evidence="2" id="KW-0812">Transmembrane</keyword>
<evidence type="ECO:0000256" key="1">
    <source>
        <dbReference type="SAM" id="MobiDB-lite"/>
    </source>
</evidence>
<evidence type="ECO:0000256" key="2">
    <source>
        <dbReference type="SAM" id="Phobius"/>
    </source>
</evidence>
<dbReference type="Proteomes" id="UP001499967">
    <property type="component" value="Unassembled WGS sequence"/>
</dbReference>
<protein>
    <submittedName>
        <fullName evidence="3">Uncharacterized protein</fullName>
    </submittedName>
</protein>
<evidence type="ECO:0000313" key="3">
    <source>
        <dbReference type="EMBL" id="GAA0925316.1"/>
    </source>
</evidence>
<evidence type="ECO:0000313" key="4">
    <source>
        <dbReference type="Proteomes" id="UP001499967"/>
    </source>
</evidence>
<reference evidence="4" key="1">
    <citation type="journal article" date="2019" name="Int. J. Syst. Evol. Microbiol.">
        <title>The Global Catalogue of Microorganisms (GCM) 10K type strain sequencing project: providing services to taxonomists for standard genome sequencing and annotation.</title>
        <authorList>
            <consortium name="The Broad Institute Genomics Platform"/>
            <consortium name="The Broad Institute Genome Sequencing Center for Infectious Disease"/>
            <person name="Wu L."/>
            <person name="Ma J."/>
        </authorList>
    </citation>
    <scope>NUCLEOTIDE SEQUENCE [LARGE SCALE GENOMIC DNA]</scope>
    <source>
        <strain evidence="4">JCM 11117</strain>
    </source>
</reference>
<comment type="caution">
    <text evidence="3">The sequence shown here is derived from an EMBL/GenBank/DDBJ whole genome shotgun (WGS) entry which is preliminary data.</text>
</comment>
<accession>A0ABP3ZQ59</accession>
<proteinExistence type="predicted"/>
<feature type="compositionally biased region" description="Basic and acidic residues" evidence="1">
    <location>
        <begin position="7"/>
        <end position="18"/>
    </location>
</feature>
<keyword evidence="2" id="KW-1133">Transmembrane helix</keyword>